<dbReference type="EMBL" id="MT141336">
    <property type="protein sequence ID" value="QJA58705.1"/>
    <property type="molecule type" value="Genomic_DNA"/>
</dbReference>
<name>A0A6M3IN30_9ZZZZ</name>
<evidence type="ECO:0000313" key="1">
    <source>
        <dbReference type="EMBL" id="QJA58705.1"/>
    </source>
</evidence>
<accession>A0A6M3IN30</accession>
<gene>
    <name evidence="1" type="ORF">MM415B01415_0008</name>
</gene>
<dbReference type="AlphaFoldDB" id="A0A6M3IN30"/>
<organism evidence="1">
    <name type="scientific">viral metagenome</name>
    <dbReference type="NCBI Taxonomy" id="1070528"/>
    <lineage>
        <taxon>unclassified sequences</taxon>
        <taxon>metagenomes</taxon>
        <taxon>organismal metagenomes</taxon>
    </lineage>
</organism>
<proteinExistence type="predicted"/>
<reference evidence="1" key="1">
    <citation type="submission" date="2020-03" db="EMBL/GenBank/DDBJ databases">
        <title>The deep terrestrial virosphere.</title>
        <authorList>
            <person name="Holmfeldt K."/>
            <person name="Nilsson E."/>
            <person name="Simone D."/>
            <person name="Lopez-Fernandez M."/>
            <person name="Wu X."/>
            <person name="de Brujin I."/>
            <person name="Lundin D."/>
            <person name="Andersson A."/>
            <person name="Bertilsson S."/>
            <person name="Dopson M."/>
        </authorList>
    </citation>
    <scope>NUCLEOTIDE SEQUENCE</scope>
    <source>
        <strain evidence="1">MM415B01415</strain>
    </source>
</reference>
<sequence>MNEEWREEVLDKVGRYFLEYVSVDELYDAWHEIVDVRKLSNYQDIMQEIRRILRDKYDKKEIPFIANYRRN</sequence>
<protein>
    <submittedName>
        <fullName evidence="1">Uncharacterized protein</fullName>
    </submittedName>
</protein>